<reference evidence="2 3" key="1">
    <citation type="submission" date="2017-02" db="EMBL/GenBank/DDBJ databases">
        <authorList>
            <person name="Peterson S.W."/>
        </authorList>
    </citation>
    <scope>NUCLEOTIDE SEQUENCE [LARGE SCALE GENOMIC DNA]</scope>
    <source>
        <strain evidence="2 3">ATCC 700028</strain>
    </source>
</reference>
<evidence type="ECO:0000256" key="1">
    <source>
        <dbReference type="SAM" id="Coils"/>
    </source>
</evidence>
<evidence type="ECO:0000313" key="3">
    <source>
        <dbReference type="Proteomes" id="UP000191153"/>
    </source>
</evidence>
<keyword evidence="3" id="KW-1185">Reference proteome</keyword>
<protein>
    <recommendedName>
        <fullName evidence="4">Conjugal transfer protein TraD</fullName>
    </recommendedName>
</protein>
<dbReference type="EMBL" id="FUWX01000048">
    <property type="protein sequence ID" value="SKA12231.1"/>
    <property type="molecule type" value="Genomic_DNA"/>
</dbReference>
<gene>
    <name evidence="2" type="ORF">SAMN02745174_02615</name>
</gene>
<dbReference type="OrthoDB" id="90499at2"/>
<organism evidence="2 3">
    <name type="scientific">Cetobacterium ceti</name>
    <dbReference type="NCBI Taxonomy" id="180163"/>
    <lineage>
        <taxon>Bacteria</taxon>
        <taxon>Fusobacteriati</taxon>
        <taxon>Fusobacteriota</taxon>
        <taxon>Fusobacteriia</taxon>
        <taxon>Fusobacteriales</taxon>
        <taxon>Fusobacteriaceae</taxon>
        <taxon>Cetobacterium</taxon>
    </lineage>
</organism>
<keyword evidence="1" id="KW-0175">Coiled coil</keyword>
<evidence type="ECO:0008006" key="4">
    <source>
        <dbReference type="Google" id="ProtNLM"/>
    </source>
</evidence>
<dbReference type="STRING" id="180163.SAMN02745174_02615"/>
<accession>A0A1T4R9D1</accession>
<dbReference type="Proteomes" id="UP000191153">
    <property type="component" value="Unassembled WGS sequence"/>
</dbReference>
<name>A0A1T4R9D1_9FUSO</name>
<dbReference type="AlphaFoldDB" id="A0A1T4R9D1"/>
<proteinExistence type="predicted"/>
<sequence length="153" mass="18349">MKIKELNRKLENINNQLRSLRVKKSNFTLNISLEKRKKRVKNLIVLGANFEILGYEKENTAVILGFLKENLHKIEQHREYYKNIGEKILEDRKNNKKTSQDQRQINSEELKELLVLSKNYNVSAYIQTEFKKTLWETLTVKEFSQLKKYFLEN</sequence>
<dbReference type="RefSeq" id="WP_078695007.1">
    <property type="nucleotide sequence ID" value="NZ_FUWX01000048.1"/>
</dbReference>
<feature type="coiled-coil region" evidence="1">
    <location>
        <begin position="3"/>
        <end position="30"/>
    </location>
</feature>
<evidence type="ECO:0000313" key="2">
    <source>
        <dbReference type="EMBL" id="SKA12231.1"/>
    </source>
</evidence>